<dbReference type="InterPro" id="IPR024602">
    <property type="entry name" value="COG_su2_N"/>
</dbReference>
<evidence type="ECO:0000259" key="11">
    <source>
        <dbReference type="Pfam" id="PF12022"/>
    </source>
</evidence>
<reference evidence="12" key="1">
    <citation type="journal article" date="2023" name="Insect Mol. Biol.">
        <title>Genome sequencing provides insights into the evolution of gene families encoding plant cell wall-degrading enzymes in longhorned beetles.</title>
        <authorList>
            <person name="Shin N.R."/>
            <person name="Okamura Y."/>
            <person name="Kirsch R."/>
            <person name="Pauchet Y."/>
        </authorList>
    </citation>
    <scope>NUCLEOTIDE SEQUENCE</scope>
    <source>
        <strain evidence="12">MMC_N1</strain>
    </source>
</reference>
<evidence type="ECO:0000256" key="8">
    <source>
        <dbReference type="ARBA" id="ARBA00031344"/>
    </source>
</evidence>
<accession>A0ABQ9JUT7</accession>
<keyword evidence="7" id="KW-0472">Membrane</keyword>
<evidence type="ECO:0000256" key="3">
    <source>
        <dbReference type="ARBA" id="ARBA00020977"/>
    </source>
</evidence>
<evidence type="ECO:0000256" key="4">
    <source>
        <dbReference type="ARBA" id="ARBA00022448"/>
    </source>
</evidence>
<evidence type="ECO:0000256" key="2">
    <source>
        <dbReference type="ARBA" id="ARBA00007603"/>
    </source>
</evidence>
<comment type="caution">
    <text evidence="12">The sequence shown here is derived from an EMBL/GenBank/DDBJ whole genome shotgun (WGS) entry which is preliminary data.</text>
</comment>
<dbReference type="PANTHER" id="PTHR12961">
    <property type="entry name" value="CONSERVED OLIGOMERIC GOLGI COMPLEX COMPONENT 2"/>
    <property type="match status" value="1"/>
</dbReference>
<comment type="similarity">
    <text evidence="2">Belongs to the COG2 family.</text>
</comment>
<keyword evidence="4" id="KW-0813">Transport</keyword>
<dbReference type="Proteomes" id="UP001162164">
    <property type="component" value="Unassembled WGS sequence"/>
</dbReference>
<dbReference type="InterPro" id="IPR009316">
    <property type="entry name" value="COG2"/>
</dbReference>
<dbReference type="Pfam" id="PF12022">
    <property type="entry name" value="COG2_C"/>
    <property type="match status" value="1"/>
</dbReference>
<gene>
    <name evidence="12" type="ORF">NQ317_007008</name>
</gene>
<feature type="domain" description="COG complex component COG2 C-terminal" evidence="11">
    <location>
        <begin position="349"/>
        <end position="440"/>
    </location>
</feature>
<protein>
    <recommendedName>
        <fullName evidence="3">Conserved oligomeric Golgi complex subunit 2</fullName>
    </recommendedName>
    <alternativeName>
        <fullName evidence="8">Component of oligomeric Golgi complex 2</fullName>
    </alternativeName>
</protein>
<evidence type="ECO:0000259" key="10">
    <source>
        <dbReference type="Pfam" id="PF06148"/>
    </source>
</evidence>
<evidence type="ECO:0000256" key="1">
    <source>
        <dbReference type="ARBA" id="ARBA00004395"/>
    </source>
</evidence>
<evidence type="ECO:0000313" key="12">
    <source>
        <dbReference type="EMBL" id="KAJ8981482.1"/>
    </source>
</evidence>
<keyword evidence="13" id="KW-1185">Reference proteome</keyword>
<comment type="subcellular location">
    <subcellularLocation>
        <location evidence="1">Golgi apparatus membrane</location>
        <topology evidence="1">Peripheral membrane protein</topology>
    </subcellularLocation>
</comment>
<name>A0ABQ9JUT7_9CUCU</name>
<evidence type="ECO:0000256" key="7">
    <source>
        <dbReference type="ARBA" id="ARBA00023136"/>
    </source>
</evidence>
<dbReference type="InterPro" id="IPR024603">
    <property type="entry name" value="COG_complex_COG2_C"/>
</dbReference>
<keyword evidence="6" id="KW-0333">Golgi apparatus</keyword>
<evidence type="ECO:0000256" key="6">
    <source>
        <dbReference type="ARBA" id="ARBA00023034"/>
    </source>
</evidence>
<evidence type="ECO:0000256" key="9">
    <source>
        <dbReference type="SAM" id="Coils"/>
    </source>
</evidence>
<evidence type="ECO:0000313" key="13">
    <source>
        <dbReference type="Proteomes" id="UP001162164"/>
    </source>
</evidence>
<proteinExistence type="inferred from homology"/>
<evidence type="ECO:0000256" key="5">
    <source>
        <dbReference type="ARBA" id="ARBA00022927"/>
    </source>
</evidence>
<feature type="coiled-coil region" evidence="9">
    <location>
        <begin position="33"/>
        <end position="60"/>
    </location>
</feature>
<dbReference type="Pfam" id="PF06148">
    <property type="entry name" value="COG2_N"/>
    <property type="match status" value="1"/>
</dbReference>
<sequence>MDIREDLLWKEAFFKENFNVDQCLSKYTQKSDLETLRRELKKYGAELQQQMSEILKTETEAIVNLAEYLTNLNSKIENLSAPICQLQEEIRTLYGLIQSAESSYNIALESLKSNITKRNHIRLKLGIITSSHYIDKLIDSLDSDSFEDMLILERVVNKYSFQKNYMDELGIMSNDTMAITGNVEYKLISMLNKKFLDAFNKGDGDTLTRCLRMYDNLKKQDDAQKTFQLKVVRPALIPLFSERYLEQCDQNIDEIYNEVSSFMNKRMNILSQILTKNPELKSFNFILTSFWKEFDKQSREGLPYITAPGNPELFQKRFKSTYDVVLQIAKKCGNEDLIRKDKTFQEHIKRFNLPVYFEIRYQQIAGNFENDILIENSDIYASNNILSCKLKSTIALWKAQSRSFDEDVYIDQLADQFLKLSMMLLSRYLGCFKVILQEKSIFTDEELETFIMDSLIDLNIVEKLFALETEKLKMWIKQYLK</sequence>
<keyword evidence="9" id="KW-0175">Coiled coil</keyword>
<keyword evidence="5" id="KW-0653">Protein transport</keyword>
<dbReference type="EMBL" id="JAPWTJ010000181">
    <property type="protein sequence ID" value="KAJ8981482.1"/>
    <property type="molecule type" value="Genomic_DNA"/>
</dbReference>
<feature type="domain" description="Conserved oligomeric Golgi complex subunit 2 N-terminal" evidence="10">
    <location>
        <begin position="10"/>
        <end position="79"/>
    </location>
</feature>
<dbReference type="PANTHER" id="PTHR12961:SF0">
    <property type="entry name" value="CONSERVED OLIGOMERIC GOLGI COMPLEX SUBUNIT 2"/>
    <property type="match status" value="1"/>
</dbReference>
<organism evidence="12 13">
    <name type="scientific">Molorchus minor</name>
    <dbReference type="NCBI Taxonomy" id="1323400"/>
    <lineage>
        <taxon>Eukaryota</taxon>
        <taxon>Metazoa</taxon>
        <taxon>Ecdysozoa</taxon>
        <taxon>Arthropoda</taxon>
        <taxon>Hexapoda</taxon>
        <taxon>Insecta</taxon>
        <taxon>Pterygota</taxon>
        <taxon>Neoptera</taxon>
        <taxon>Endopterygota</taxon>
        <taxon>Coleoptera</taxon>
        <taxon>Polyphaga</taxon>
        <taxon>Cucujiformia</taxon>
        <taxon>Chrysomeloidea</taxon>
        <taxon>Cerambycidae</taxon>
        <taxon>Lamiinae</taxon>
        <taxon>Monochamini</taxon>
        <taxon>Molorchus</taxon>
    </lineage>
</organism>